<dbReference type="SMART" id="SM00589">
    <property type="entry name" value="PRY"/>
    <property type="match status" value="1"/>
</dbReference>
<dbReference type="PROSITE" id="PS50089">
    <property type="entry name" value="ZF_RING_2"/>
    <property type="match status" value="1"/>
</dbReference>
<keyword evidence="3" id="KW-0862">Zinc</keyword>
<evidence type="ECO:0000259" key="8">
    <source>
        <dbReference type="PROSITE" id="PS50188"/>
    </source>
</evidence>
<dbReference type="SMART" id="SM00449">
    <property type="entry name" value="SPRY"/>
    <property type="match status" value="1"/>
</dbReference>
<dbReference type="GeneTree" id="ENSGT00940000154126"/>
<evidence type="ECO:0000256" key="3">
    <source>
        <dbReference type="ARBA" id="ARBA00022833"/>
    </source>
</evidence>
<dbReference type="PROSITE" id="PS50119">
    <property type="entry name" value="ZF_BBOX"/>
    <property type="match status" value="1"/>
</dbReference>
<dbReference type="InterPro" id="IPR003877">
    <property type="entry name" value="SPRY_dom"/>
</dbReference>
<evidence type="ECO:0000259" key="7">
    <source>
        <dbReference type="PROSITE" id="PS50119"/>
    </source>
</evidence>
<organism evidence="9 10">
    <name type="scientific">Chrysemys picta bellii</name>
    <name type="common">Western painted turtle</name>
    <name type="synonym">Emys bellii</name>
    <dbReference type="NCBI Taxonomy" id="8478"/>
    <lineage>
        <taxon>Eukaryota</taxon>
        <taxon>Metazoa</taxon>
        <taxon>Chordata</taxon>
        <taxon>Craniata</taxon>
        <taxon>Vertebrata</taxon>
        <taxon>Euteleostomi</taxon>
        <taxon>Archelosauria</taxon>
        <taxon>Testudinata</taxon>
        <taxon>Testudines</taxon>
        <taxon>Cryptodira</taxon>
        <taxon>Durocryptodira</taxon>
        <taxon>Testudinoidea</taxon>
        <taxon>Emydidae</taxon>
        <taxon>Chrysemys</taxon>
    </lineage>
</organism>
<dbReference type="InterPro" id="IPR000315">
    <property type="entry name" value="Znf_B-box"/>
</dbReference>
<dbReference type="SUPFAM" id="SSF49899">
    <property type="entry name" value="Concanavalin A-like lectins/glucanases"/>
    <property type="match status" value="1"/>
</dbReference>
<proteinExistence type="predicted"/>
<accession>A0A8C3HS90</accession>
<dbReference type="InterPro" id="IPR001841">
    <property type="entry name" value="Znf_RING"/>
</dbReference>
<dbReference type="FunFam" id="2.60.120.920:FF:000004">
    <property type="entry name" value="Butyrophilin subfamily 1 member A1"/>
    <property type="match status" value="1"/>
</dbReference>
<reference evidence="9" key="1">
    <citation type="submission" date="2025-08" db="UniProtKB">
        <authorList>
            <consortium name="Ensembl"/>
        </authorList>
    </citation>
    <scope>IDENTIFICATION</scope>
</reference>
<dbReference type="InterPro" id="IPR035033">
    <property type="entry name" value="PRY/SPRY_TRIM39"/>
</dbReference>
<feature type="domain" description="B30.2/SPRY" evidence="8">
    <location>
        <begin position="262"/>
        <end position="455"/>
    </location>
</feature>
<dbReference type="PROSITE" id="PS00518">
    <property type="entry name" value="ZF_RING_1"/>
    <property type="match status" value="1"/>
</dbReference>
<feature type="domain" description="RING-type" evidence="6">
    <location>
        <begin position="16"/>
        <end position="60"/>
    </location>
</feature>
<dbReference type="PROSITE" id="PS50188">
    <property type="entry name" value="B302_SPRY"/>
    <property type="match status" value="1"/>
</dbReference>
<dbReference type="OMA" id="IRIDSRW"/>
<feature type="domain" description="B box-type" evidence="7">
    <location>
        <begin position="92"/>
        <end position="133"/>
    </location>
</feature>
<dbReference type="Gene3D" id="2.60.120.920">
    <property type="match status" value="1"/>
</dbReference>
<dbReference type="SMART" id="SM00336">
    <property type="entry name" value="BBOX"/>
    <property type="match status" value="1"/>
</dbReference>
<dbReference type="AlphaFoldDB" id="A0A8C3HS90"/>
<dbReference type="InterPro" id="IPR003879">
    <property type="entry name" value="Butyrophylin_SPRY"/>
</dbReference>
<dbReference type="SUPFAM" id="SSF57845">
    <property type="entry name" value="B-box zinc-binding domain"/>
    <property type="match status" value="1"/>
</dbReference>
<keyword evidence="10" id="KW-1185">Reference proteome</keyword>
<dbReference type="PANTHER" id="PTHR24103">
    <property type="entry name" value="E3 UBIQUITIN-PROTEIN LIGASE TRIM"/>
    <property type="match status" value="1"/>
</dbReference>
<evidence type="ECO:0000256" key="4">
    <source>
        <dbReference type="PROSITE-ProRule" id="PRU00024"/>
    </source>
</evidence>
<keyword evidence="1" id="KW-0479">Metal-binding</keyword>
<dbReference type="InterPro" id="IPR001870">
    <property type="entry name" value="B30.2/SPRY"/>
</dbReference>
<protein>
    <submittedName>
        <fullName evidence="9">Uncharacterized protein</fullName>
    </submittedName>
</protein>
<dbReference type="InterPro" id="IPR017907">
    <property type="entry name" value="Znf_RING_CS"/>
</dbReference>
<evidence type="ECO:0000313" key="9">
    <source>
        <dbReference type="Ensembl" id="ENSCPBP00000022728.1"/>
    </source>
</evidence>
<evidence type="ECO:0000256" key="2">
    <source>
        <dbReference type="ARBA" id="ARBA00022771"/>
    </source>
</evidence>
<dbReference type="Gene3D" id="3.30.40.10">
    <property type="entry name" value="Zinc/RING finger domain, C3HC4 (zinc finger)"/>
    <property type="match status" value="1"/>
</dbReference>
<keyword evidence="2 4" id="KW-0863">Zinc-finger</keyword>
<dbReference type="CDD" id="cd13745">
    <property type="entry name" value="SPRY_PRY_TRIM39"/>
    <property type="match status" value="1"/>
</dbReference>
<dbReference type="Pfam" id="PF15227">
    <property type="entry name" value="zf-C3HC4_4"/>
    <property type="match status" value="1"/>
</dbReference>
<evidence type="ECO:0000259" key="6">
    <source>
        <dbReference type="PROSITE" id="PS50089"/>
    </source>
</evidence>
<reference evidence="9" key="2">
    <citation type="submission" date="2025-09" db="UniProtKB">
        <authorList>
            <consortium name="Ensembl"/>
        </authorList>
    </citation>
    <scope>IDENTIFICATION</scope>
</reference>
<dbReference type="InterPro" id="IPR013320">
    <property type="entry name" value="ConA-like_dom_sf"/>
</dbReference>
<dbReference type="Proteomes" id="UP000694380">
    <property type="component" value="Unplaced"/>
</dbReference>
<evidence type="ECO:0000256" key="1">
    <source>
        <dbReference type="ARBA" id="ARBA00022723"/>
    </source>
</evidence>
<dbReference type="SUPFAM" id="SSF57850">
    <property type="entry name" value="RING/U-box"/>
    <property type="match status" value="1"/>
</dbReference>
<dbReference type="InterPro" id="IPR043136">
    <property type="entry name" value="B30.2/SPRY_sf"/>
</dbReference>
<dbReference type="InterPro" id="IPR006574">
    <property type="entry name" value="PRY"/>
</dbReference>
<dbReference type="InterPro" id="IPR050143">
    <property type="entry name" value="TRIM/RBCC"/>
</dbReference>
<dbReference type="GO" id="GO:0008270">
    <property type="term" value="F:zinc ion binding"/>
    <property type="evidence" value="ECO:0007669"/>
    <property type="project" value="UniProtKB-KW"/>
</dbReference>
<keyword evidence="5" id="KW-0175">Coiled coil</keyword>
<dbReference type="Pfam" id="PF00622">
    <property type="entry name" value="SPRY"/>
    <property type="match status" value="1"/>
</dbReference>
<dbReference type="PRINTS" id="PR01407">
    <property type="entry name" value="BUTYPHLNCDUF"/>
</dbReference>
<dbReference type="Pfam" id="PF00643">
    <property type="entry name" value="zf-B_box"/>
    <property type="match status" value="1"/>
</dbReference>
<evidence type="ECO:0000313" key="10">
    <source>
        <dbReference type="Proteomes" id="UP000694380"/>
    </source>
</evidence>
<name>A0A8C3HS90_CHRPI</name>
<sequence length="487" mass="55700">MASAHPLRKLLEEVVCPTCRSYFKDPVSIDCGHNFCRVCITEHYEKMEMETEEVFCPQCRKNIKNENFQTNRQLARMVENIQQLGIKPEDPKKQIICREHEDKLKLFCEDDGEVICLVCDNTQEHRSHTLVSIEQAVQEYKVKLHKDIELLKKAVEEISKLESKEQNKPNDWKVSCQRQRILSEFEKLQLLLNEEKELFLQRLSEEERETLKKLNENVTKLSQQSSSLQQLISEIQEKCLQPAMELLKVSYTKFPFSFDFPHTPEEQRKSVPIALGSGHVDVTLDPDTANPNLVLSEDRKRVRHRDTRQDLPDNPERFDLCPCVLGTEGFTGGRHYWEVEVGDKTDWDLGVCRETVSRKGKVTLTPRNGYWAMWLWNGEYKANNSPSTLLPVSVRPSRVGIFLDYEAGEVSFYNVTNKSHLLTIADTFSGMLRPYFKRAGGSPLPTAVCTPNSSSAAPSHSLHTWPEPSPLEGLLSGLSIGLLNPGL</sequence>
<dbReference type="SMART" id="SM00184">
    <property type="entry name" value="RING"/>
    <property type="match status" value="1"/>
</dbReference>
<dbReference type="InterPro" id="IPR013083">
    <property type="entry name" value="Znf_RING/FYVE/PHD"/>
</dbReference>
<dbReference type="Gene3D" id="3.30.160.60">
    <property type="entry name" value="Classic Zinc Finger"/>
    <property type="match status" value="1"/>
</dbReference>
<evidence type="ECO:0000256" key="5">
    <source>
        <dbReference type="SAM" id="Coils"/>
    </source>
</evidence>
<dbReference type="Pfam" id="PF13765">
    <property type="entry name" value="PRY"/>
    <property type="match status" value="1"/>
</dbReference>
<dbReference type="Ensembl" id="ENSCPBT00000026780.1">
    <property type="protein sequence ID" value="ENSCPBP00000022728.1"/>
    <property type="gene ID" value="ENSCPBG00000016235.1"/>
</dbReference>
<feature type="coiled-coil region" evidence="5">
    <location>
        <begin position="204"/>
        <end position="238"/>
    </location>
</feature>